<sequence length="373" mass="41596">MAYYDTIRHAAVFAKQASAEKMENFESLYKAPDFACGVSGWGRKHLFASRVLCSEPERRLPLFSKGELFPLSCNGVHVVIDGLVNGPQTPLMKMREPQIVRQYQPDSLGYIWAALAQLLQKPQSSDQSSDRPVRERVPVNLYGNPVSSSSIQIGSSSPTRPESASTESSIGFVQELASPVLPVEDLTVRLASRFIRCVVNYAQDIWEPFPCIYFRDQRRLSSFRTLDGQKVVRAIDDGGLLLDDGEEAVQIAGLEGKRYFRSFAQDGVPTVSDQTLAQIVGQALAVGRTGEVIVAKDIISILVIRHYIKFIHVTISDEYLNTYEKLDLAAWGSTTAPYLTLDSTDWFDIGMADHRKEIISHILAIMNWANANY</sequence>
<evidence type="ECO:0000256" key="1">
    <source>
        <dbReference type="SAM" id="MobiDB-lite"/>
    </source>
</evidence>
<dbReference type="OrthoDB" id="4923338at2759"/>
<evidence type="ECO:0000313" key="2">
    <source>
        <dbReference type="EMBL" id="KJZ70522.1"/>
    </source>
</evidence>
<feature type="compositionally biased region" description="Low complexity" evidence="1">
    <location>
        <begin position="147"/>
        <end position="157"/>
    </location>
</feature>
<gene>
    <name evidence="2" type="ORF">HIM_10066</name>
</gene>
<protein>
    <submittedName>
        <fullName evidence="2">Uncharacterized protein</fullName>
    </submittedName>
</protein>
<dbReference type="EMBL" id="KQ030620">
    <property type="protein sequence ID" value="KJZ70522.1"/>
    <property type="molecule type" value="Genomic_DNA"/>
</dbReference>
<dbReference type="Proteomes" id="UP000054481">
    <property type="component" value="Unassembled WGS sequence"/>
</dbReference>
<dbReference type="AlphaFoldDB" id="A0A0F7ZXD3"/>
<name>A0A0F7ZXD3_9HYPO</name>
<evidence type="ECO:0000313" key="3">
    <source>
        <dbReference type="Proteomes" id="UP000054481"/>
    </source>
</evidence>
<feature type="region of interest" description="Disordered" evidence="1">
    <location>
        <begin position="140"/>
        <end position="166"/>
    </location>
</feature>
<organism evidence="2 3">
    <name type="scientific">Hirsutella minnesotensis 3608</name>
    <dbReference type="NCBI Taxonomy" id="1043627"/>
    <lineage>
        <taxon>Eukaryota</taxon>
        <taxon>Fungi</taxon>
        <taxon>Dikarya</taxon>
        <taxon>Ascomycota</taxon>
        <taxon>Pezizomycotina</taxon>
        <taxon>Sordariomycetes</taxon>
        <taxon>Hypocreomycetidae</taxon>
        <taxon>Hypocreales</taxon>
        <taxon>Ophiocordycipitaceae</taxon>
        <taxon>Hirsutella</taxon>
    </lineage>
</organism>
<proteinExistence type="predicted"/>
<accession>A0A0F7ZXD3</accession>
<reference evidence="2 3" key="1">
    <citation type="journal article" date="2014" name="Genome Biol. Evol.">
        <title>Comparative genomics and transcriptomics analyses reveal divergent lifestyle features of nematode endoparasitic fungus Hirsutella minnesotensis.</title>
        <authorList>
            <person name="Lai Y."/>
            <person name="Liu K."/>
            <person name="Zhang X."/>
            <person name="Zhang X."/>
            <person name="Li K."/>
            <person name="Wang N."/>
            <person name="Shu C."/>
            <person name="Wu Y."/>
            <person name="Wang C."/>
            <person name="Bushley K.E."/>
            <person name="Xiang M."/>
            <person name="Liu X."/>
        </authorList>
    </citation>
    <scope>NUCLEOTIDE SEQUENCE [LARGE SCALE GENOMIC DNA]</scope>
    <source>
        <strain evidence="2 3">3608</strain>
    </source>
</reference>
<keyword evidence="3" id="KW-1185">Reference proteome</keyword>